<name>A0A1I4IMS5_9EURY</name>
<protein>
    <recommendedName>
        <fullName evidence="3">Protein-glutamine gamma-glutamyltransferase-like C-terminal domain-containing protein</fullName>
    </recommendedName>
</protein>
<keyword evidence="2" id="KW-0472">Membrane</keyword>
<dbReference type="EMBL" id="FOTC01000008">
    <property type="protein sequence ID" value="SFL55101.1"/>
    <property type="molecule type" value="Genomic_DNA"/>
</dbReference>
<dbReference type="AlphaFoldDB" id="A0A1I4IMS5"/>
<dbReference type="STRING" id="553466.SAMN04487950_4176"/>
<accession>A0A1I4IMS5</accession>
<proteinExistence type="predicted"/>
<evidence type="ECO:0000256" key="1">
    <source>
        <dbReference type="SAM" id="MobiDB-lite"/>
    </source>
</evidence>
<evidence type="ECO:0000313" key="4">
    <source>
        <dbReference type="EMBL" id="SFL55101.1"/>
    </source>
</evidence>
<feature type="compositionally biased region" description="Basic and acidic residues" evidence="1">
    <location>
        <begin position="69"/>
        <end position="90"/>
    </location>
</feature>
<evidence type="ECO:0000313" key="5">
    <source>
        <dbReference type="Proteomes" id="UP000199607"/>
    </source>
</evidence>
<reference evidence="5" key="1">
    <citation type="submission" date="2016-10" db="EMBL/GenBank/DDBJ databases">
        <authorList>
            <person name="Varghese N."/>
            <person name="Submissions S."/>
        </authorList>
    </citation>
    <scope>NUCLEOTIDE SEQUENCE [LARGE SCALE GENOMIC DNA]</scope>
    <source>
        <strain evidence="5">CGMCC 1.7738</strain>
    </source>
</reference>
<dbReference type="Proteomes" id="UP000199607">
    <property type="component" value="Unassembled WGS sequence"/>
</dbReference>
<keyword evidence="2" id="KW-0812">Transmembrane</keyword>
<dbReference type="RefSeq" id="WP_089872103.1">
    <property type="nucleotide sequence ID" value="NZ_FOTC01000008.1"/>
</dbReference>
<dbReference type="InterPro" id="IPR025403">
    <property type="entry name" value="TgpA-like_C"/>
</dbReference>
<feature type="region of interest" description="Disordered" evidence="1">
    <location>
        <begin position="60"/>
        <end position="110"/>
    </location>
</feature>
<gene>
    <name evidence="4" type="ORF">SAMN04487950_4176</name>
</gene>
<evidence type="ECO:0000259" key="3">
    <source>
        <dbReference type="Pfam" id="PF13559"/>
    </source>
</evidence>
<sequence>MRLDKLLDVGFALALVVAFGVSAAAMDGAMTTDPNDVVDLDTHLLPVGADEVGDLKREVVKPKAPSGDGGEREREDAATGQSDRRVERKQLGAGAATVQSGGGSESQQGTSPEVDWLQWLLQRLLLVALVVVGALGAVVTGVVAGRNREKLRALLAALLDRLGLGEQTTDEPLDRSATPPTCQNEVARAWYEMVCCLGLDREQSKTPDECAAAAVDAGHDPAVVAVVTEAFQRVRYGDQPVTDELVAQVRAAVERIHETQQRRHGAHGQEH</sequence>
<feature type="transmembrane region" description="Helical" evidence="2">
    <location>
        <begin position="124"/>
        <end position="144"/>
    </location>
</feature>
<dbReference type="Pfam" id="PF13559">
    <property type="entry name" value="DUF4129"/>
    <property type="match status" value="1"/>
</dbReference>
<keyword evidence="2" id="KW-1133">Transmembrane helix</keyword>
<evidence type="ECO:0000256" key="2">
    <source>
        <dbReference type="SAM" id="Phobius"/>
    </source>
</evidence>
<feature type="domain" description="Protein-glutamine gamma-glutamyltransferase-like C-terminal" evidence="3">
    <location>
        <begin position="198"/>
        <end position="254"/>
    </location>
</feature>
<keyword evidence="5" id="KW-1185">Reference proteome</keyword>
<organism evidence="4 5">
    <name type="scientific">Halogranum rubrum</name>
    <dbReference type="NCBI Taxonomy" id="553466"/>
    <lineage>
        <taxon>Archaea</taxon>
        <taxon>Methanobacteriati</taxon>
        <taxon>Methanobacteriota</taxon>
        <taxon>Stenosarchaea group</taxon>
        <taxon>Halobacteria</taxon>
        <taxon>Halobacteriales</taxon>
        <taxon>Haloferacaceae</taxon>
    </lineage>
</organism>